<evidence type="ECO:0000313" key="8">
    <source>
        <dbReference type="EMBL" id="MEU3709244.1"/>
    </source>
</evidence>
<dbReference type="PANTHER" id="PTHR46577:SF1">
    <property type="entry name" value="HTH-TYPE TRANSCRIPTIONAL REGULATORY PROTEIN GABR"/>
    <property type="match status" value="1"/>
</dbReference>
<keyword evidence="4" id="KW-0238">DNA-binding</keyword>
<keyword evidence="5" id="KW-0804">Transcription</keyword>
<keyword evidence="8" id="KW-0808">Transferase</keyword>
<organism evidence="8 9">
    <name type="scientific">Streptomyces catenulae</name>
    <dbReference type="NCBI Taxonomy" id="66875"/>
    <lineage>
        <taxon>Bacteria</taxon>
        <taxon>Bacillati</taxon>
        <taxon>Actinomycetota</taxon>
        <taxon>Actinomycetes</taxon>
        <taxon>Kitasatosporales</taxon>
        <taxon>Streptomycetaceae</taxon>
        <taxon>Streptomyces</taxon>
    </lineage>
</organism>
<dbReference type="InterPro" id="IPR036388">
    <property type="entry name" value="WH-like_DNA-bd_sf"/>
</dbReference>
<evidence type="ECO:0000256" key="6">
    <source>
        <dbReference type="SAM" id="MobiDB-lite"/>
    </source>
</evidence>
<keyword evidence="2" id="KW-0663">Pyridoxal phosphate</keyword>
<dbReference type="Gene3D" id="1.10.10.10">
    <property type="entry name" value="Winged helix-like DNA-binding domain superfamily/Winged helix DNA-binding domain"/>
    <property type="match status" value="1"/>
</dbReference>
<evidence type="ECO:0000259" key="7">
    <source>
        <dbReference type="PROSITE" id="PS50949"/>
    </source>
</evidence>
<evidence type="ECO:0000256" key="4">
    <source>
        <dbReference type="ARBA" id="ARBA00023125"/>
    </source>
</evidence>
<dbReference type="InterPro" id="IPR000524">
    <property type="entry name" value="Tscrpt_reg_HTH_GntR"/>
</dbReference>
<sequence length="482" mass="51251">MDNSWATSWDAFGRDLHLDLAGPGGLRAGLIRALREAARTGRLAPGTRLPSSRTLAADLGIARNTVAEAYADLVAEGWLSARQGSGTRIADRTPPRPVPARRTPPSGRPAPRFDLTPGTPDVSAFPRAAWLAAARRALHAAPNDALGYGTPQGRPELRAVLADYLARVRGVRADPDRIVICAGFMQGLALVARALTAVAGSPTTVATEGYGLDLHRGVLARAGLRTVPLTVDALGARTAELRSYDGVSAALLTPAHQFPTGVPLHPDRRAAALDWAVAQDGWILEDDYDGEFRYDRQPVGALQGLDPDRVVYLGTASKSLVPALRLAWLVLPDRLVDPVLAVKSGGEWQSGALDQLTLAEFLTGGGYDRHVRGSRQRYRRRRDRLVAALAEHAPHIEVSGIAAGLHAVLELPPGTEQSLVEAARWQGLALNGLHAFRDPAARTMPARDGLVVPYGRPPEHAFGGALEALLRALPPDPGAATV</sequence>
<dbReference type="Proteomes" id="UP001550853">
    <property type="component" value="Unassembled WGS sequence"/>
</dbReference>
<dbReference type="Pfam" id="PF00392">
    <property type="entry name" value="GntR"/>
    <property type="match status" value="1"/>
</dbReference>
<feature type="region of interest" description="Disordered" evidence="6">
    <location>
        <begin position="85"/>
        <end position="118"/>
    </location>
</feature>
<dbReference type="InterPro" id="IPR015424">
    <property type="entry name" value="PyrdxlP-dep_Trfase"/>
</dbReference>
<dbReference type="InterPro" id="IPR015421">
    <property type="entry name" value="PyrdxlP-dep_Trfase_major"/>
</dbReference>
<dbReference type="SUPFAM" id="SSF46785">
    <property type="entry name" value="Winged helix' DNA-binding domain"/>
    <property type="match status" value="1"/>
</dbReference>
<keyword evidence="3" id="KW-0805">Transcription regulation</keyword>
<dbReference type="Pfam" id="PF00155">
    <property type="entry name" value="Aminotran_1_2"/>
    <property type="match status" value="1"/>
</dbReference>
<comment type="caution">
    <text evidence="8">The sequence shown here is derived from an EMBL/GenBank/DDBJ whole genome shotgun (WGS) entry which is preliminary data.</text>
</comment>
<evidence type="ECO:0000256" key="5">
    <source>
        <dbReference type="ARBA" id="ARBA00023163"/>
    </source>
</evidence>
<gene>
    <name evidence="8" type="ORF">AB0E61_03990</name>
</gene>
<evidence type="ECO:0000256" key="1">
    <source>
        <dbReference type="ARBA" id="ARBA00005384"/>
    </source>
</evidence>
<evidence type="ECO:0000313" key="9">
    <source>
        <dbReference type="Proteomes" id="UP001550853"/>
    </source>
</evidence>
<dbReference type="CDD" id="cd07377">
    <property type="entry name" value="WHTH_GntR"/>
    <property type="match status" value="1"/>
</dbReference>
<dbReference type="Gene3D" id="3.40.640.10">
    <property type="entry name" value="Type I PLP-dependent aspartate aminotransferase-like (Major domain)"/>
    <property type="match status" value="1"/>
</dbReference>
<dbReference type="PRINTS" id="PR00035">
    <property type="entry name" value="HTHGNTR"/>
</dbReference>
<dbReference type="SUPFAM" id="SSF53383">
    <property type="entry name" value="PLP-dependent transferases"/>
    <property type="match status" value="1"/>
</dbReference>
<dbReference type="GO" id="GO:0008483">
    <property type="term" value="F:transaminase activity"/>
    <property type="evidence" value="ECO:0007669"/>
    <property type="project" value="UniProtKB-KW"/>
</dbReference>
<evidence type="ECO:0000256" key="3">
    <source>
        <dbReference type="ARBA" id="ARBA00023015"/>
    </source>
</evidence>
<dbReference type="InterPro" id="IPR036390">
    <property type="entry name" value="WH_DNA-bd_sf"/>
</dbReference>
<dbReference type="RefSeq" id="WP_359040782.1">
    <property type="nucleotide sequence ID" value="NZ_JBEZVI010000002.1"/>
</dbReference>
<name>A0ABV2YU23_9ACTN</name>
<proteinExistence type="inferred from homology"/>
<protein>
    <submittedName>
        <fullName evidence="8">PLP-dependent aminotransferase family protein</fullName>
    </submittedName>
</protein>
<feature type="domain" description="HTH gntR-type" evidence="7">
    <location>
        <begin position="24"/>
        <end position="92"/>
    </location>
</feature>
<keyword evidence="9" id="KW-1185">Reference proteome</keyword>
<dbReference type="EMBL" id="JBEZVI010000002">
    <property type="protein sequence ID" value="MEU3709244.1"/>
    <property type="molecule type" value="Genomic_DNA"/>
</dbReference>
<comment type="similarity">
    <text evidence="1">In the C-terminal section; belongs to the class-I pyridoxal-phosphate-dependent aminotransferase family.</text>
</comment>
<dbReference type="SMART" id="SM00345">
    <property type="entry name" value="HTH_GNTR"/>
    <property type="match status" value="1"/>
</dbReference>
<dbReference type="InterPro" id="IPR004839">
    <property type="entry name" value="Aminotransferase_I/II_large"/>
</dbReference>
<dbReference type="CDD" id="cd00609">
    <property type="entry name" value="AAT_like"/>
    <property type="match status" value="1"/>
</dbReference>
<dbReference type="PANTHER" id="PTHR46577">
    <property type="entry name" value="HTH-TYPE TRANSCRIPTIONAL REGULATORY PROTEIN GABR"/>
    <property type="match status" value="1"/>
</dbReference>
<evidence type="ECO:0000256" key="2">
    <source>
        <dbReference type="ARBA" id="ARBA00022898"/>
    </source>
</evidence>
<dbReference type="InterPro" id="IPR051446">
    <property type="entry name" value="HTH_trans_reg/aminotransferase"/>
</dbReference>
<keyword evidence="8" id="KW-0032">Aminotransferase</keyword>
<dbReference type="PROSITE" id="PS50949">
    <property type="entry name" value="HTH_GNTR"/>
    <property type="match status" value="1"/>
</dbReference>
<accession>A0ABV2YU23</accession>
<reference evidence="8 9" key="1">
    <citation type="submission" date="2024-06" db="EMBL/GenBank/DDBJ databases">
        <title>The Natural Products Discovery Center: Release of the First 8490 Sequenced Strains for Exploring Actinobacteria Biosynthetic Diversity.</title>
        <authorList>
            <person name="Kalkreuter E."/>
            <person name="Kautsar S.A."/>
            <person name="Yang D."/>
            <person name="Bader C.D."/>
            <person name="Teijaro C.N."/>
            <person name="Fluegel L."/>
            <person name="Davis C.M."/>
            <person name="Simpson J.R."/>
            <person name="Lauterbach L."/>
            <person name="Steele A.D."/>
            <person name="Gui C."/>
            <person name="Meng S."/>
            <person name="Li G."/>
            <person name="Viehrig K."/>
            <person name="Ye F."/>
            <person name="Su P."/>
            <person name="Kiefer A.F."/>
            <person name="Nichols A."/>
            <person name="Cepeda A.J."/>
            <person name="Yan W."/>
            <person name="Fan B."/>
            <person name="Jiang Y."/>
            <person name="Adhikari A."/>
            <person name="Zheng C.-J."/>
            <person name="Schuster L."/>
            <person name="Cowan T.M."/>
            <person name="Smanski M.J."/>
            <person name="Chevrette M.G."/>
            <person name="De Carvalho L.P.S."/>
            <person name="Shen B."/>
        </authorList>
    </citation>
    <scope>NUCLEOTIDE SEQUENCE [LARGE SCALE GENOMIC DNA]</scope>
    <source>
        <strain evidence="8 9">NPDC033039</strain>
    </source>
</reference>